<dbReference type="EC" id="2.7.10.1" evidence="2"/>
<keyword evidence="5 17" id="KW-0812">Transmembrane</keyword>
<evidence type="ECO:0000256" key="15">
    <source>
        <dbReference type="ARBA" id="ARBA00023180"/>
    </source>
</evidence>
<evidence type="ECO:0000256" key="7">
    <source>
        <dbReference type="ARBA" id="ARBA00022741"/>
    </source>
</evidence>
<feature type="transmembrane region" description="Helical" evidence="17">
    <location>
        <begin position="278"/>
        <end position="299"/>
    </location>
</feature>
<name>A0AAU9WHQ7_9CNID</name>
<dbReference type="PANTHER" id="PTHR31535">
    <property type="match status" value="1"/>
</dbReference>
<keyword evidence="3" id="KW-1003">Cell membrane</keyword>
<keyword evidence="15" id="KW-0325">Glycoprotein</keyword>
<dbReference type="Pfam" id="PF12810">
    <property type="entry name" value="ALK_LTK_GRD"/>
    <property type="match status" value="2"/>
</dbReference>
<evidence type="ECO:0000256" key="12">
    <source>
        <dbReference type="ARBA" id="ARBA00023137"/>
    </source>
</evidence>
<keyword evidence="20" id="KW-1185">Reference proteome</keyword>
<keyword evidence="4" id="KW-0808">Transferase</keyword>
<keyword evidence="8" id="KW-0418">Kinase</keyword>
<keyword evidence="10 17" id="KW-1133">Transmembrane helix</keyword>
<evidence type="ECO:0000313" key="20">
    <source>
        <dbReference type="Proteomes" id="UP001159428"/>
    </source>
</evidence>
<accession>A0AAU9WHQ7</accession>
<evidence type="ECO:0000256" key="4">
    <source>
        <dbReference type="ARBA" id="ARBA00022679"/>
    </source>
</evidence>
<evidence type="ECO:0000256" key="10">
    <source>
        <dbReference type="ARBA" id="ARBA00022989"/>
    </source>
</evidence>
<dbReference type="Proteomes" id="UP001159428">
    <property type="component" value="Unassembled WGS sequence"/>
</dbReference>
<reference evidence="19 20" key="1">
    <citation type="submission" date="2022-05" db="EMBL/GenBank/DDBJ databases">
        <authorList>
            <consortium name="Genoscope - CEA"/>
            <person name="William W."/>
        </authorList>
    </citation>
    <scope>NUCLEOTIDE SEQUENCE [LARGE SCALE GENOMIC DNA]</scope>
</reference>
<organism evidence="19 20">
    <name type="scientific">Pocillopora meandrina</name>
    <dbReference type="NCBI Taxonomy" id="46732"/>
    <lineage>
        <taxon>Eukaryota</taxon>
        <taxon>Metazoa</taxon>
        <taxon>Cnidaria</taxon>
        <taxon>Anthozoa</taxon>
        <taxon>Hexacorallia</taxon>
        <taxon>Scleractinia</taxon>
        <taxon>Astrocoeniina</taxon>
        <taxon>Pocilloporidae</taxon>
        <taxon>Pocillopora</taxon>
    </lineage>
</organism>
<dbReference type="GO" id="GO:0005886">
    <property type="term" value="C:plasma membrane"/>
    <property type="evidence" value="ECO:0007669"/>
    <property type="project" value="UniProtKB-SubCell"/>
</dbReference>
<evidence type="ECO:0000256" key="14">
    <source>
        <dbReference type="ARBA" id="ARBA00023170"/>
    </source>
</evidence>
<evidence type="ECO:0000256" key="6">
    <source>
        <dbReference type="ARBA" id="ARBA00022729"/>
    </source>
</evidence>
<feature type="region of interest" description="Disordered" evidence="16">
    <location>
        <begin position="541"/>
        <end position="560"/>
    </location>
</feature>
<comment type="subcellular location">
    <subcellularLocation>
        <location evidence="1">Cell membrane</location>
        <topology evidence="1">Single-pass type I membrane protein</topology>
    </subcellularLocation>
</comment>
<evidence type="ECO:0000313" key="19">
    <source>
        <dbReference type="EMBL" id="CAH3111162.1"/>
    </source>
</evidence>
<keyword evidence="9" id="KW-0067">ATP-binding</keyword>
<evidence type="ECO:0000256" key="9">
    <source>
        <dbReference type="ARBA" id="ARBA00022840"/>
    </source>
</evidence>
<sequence length="719" mass="72807">LFRKRGYSFHQLLNISVSIARVFSLKENHQYVFTTLNSRGSTGPTSTSGYIGTLLEGKVNLSNGIQIWSVPVTGNYVIEVSGASGANGTDVNESSWRIGGLGARLRGYLKFHKGSQLKILVGQEGDRTTDFAERPGGGGGGSFVTYLNDTPLIIAGGGGGGGTPIEQYKDGEPGQATEKGTRCGGTGGTGGRPCNVLSGGGAGLNGNGSGGGVVKPSLSFINGGTGGSSPTSIGGFGGGGCGVKSGGGGGGGRGILEGGNGGENWGSSYNIGANKQNLTFVITWIVFFSSLITVSVVCIRTSKINGLYTDGLVRLLLLQLLTGANMSVLVVPLTFTTAVLSSPSAKKGHSTFIQTEEGYYLTGHVIDRQKASSALSCVHLCLRSRPLCRSVNYGEIEGNMICELNDDGTDRAKVNAPSLVPMPGYVFGQMLDLTVSKTCSKTFVFSTLGARGETGPTNTLGYVGTPLEGRVTVSDGIQIWSVPETGSYVIEVFGASGANGTYDEDKSSWRTGGLGARMTGTFQLQKGTQLKILVGQEGNRTTDPYLRERPGGGGGGSFVTFPDDTPLIIAGGGGGGGIPREQFKNGDPGQSTENGGRCGGAGGYGGNLCNADTGMVDLQIPGGGGAGLLGNGGGKRGFSIRFIHGGTGGKCPVSQGGFGGGGYALKAGGGGGGYSGGGVLSSPNIRVAGGGGSYNSGKNQQNMAGVNKGDGKVIITLQN</sequence>
<keyword evidence="12" id="KW-0829">Tyrosine-protein kinase</keyword>
<evidence type="ECO:0000256" key="5">
    <source>
        <dbReference type="ARBA" id="ARBA00022692"/>
    </source>
</evidence>
<dbReference type="GO" id="GO:0004714">
    <property type="term" value="F:transmembrane receptor protein tyrosine kinase activity"/>
    <property type="evidence" value="ECO:0007669"/>
    <property type="project" value="UniProtKB-EC"/>
</dbReference>
<keyword evidence="6" id="KW-0732">Signal</keyword>
<feature type="domain" description="ALK/LTK-like glycine-rich" evidence="18">
    <location>
        <begin position="484"/>
        <end position="701"/>
    </location>
</feature>
<feature type="region of interest" description="Disordered" evidence="16">
    <location>
        <begin position="569"/>
        <end position="598"/>
    </location>
</feature>
<evidence type="ECO:0000256" key="17">
    <source>
        <dbReference type="SAM" id="Phobius"/>
    </source>
</evidence>
<dbReference type="EMBL" id="CALNXJ010000012">
    <property type="protein sequence ID" value="CAH3111162.1"/>
    <property type="molecule type" value="Genomic_DNA"/>
</dbReference>
<evidence type="ECO:0000256" key="1">
    <source>
        <dbReference type="ARBA" id="ARBA00004251"/>
    </source>
</evidence>
<keyword evidence="7" id="KW-0547">Nucleotide-binding</keyword>
<evidence type="ECO:0000256" key="3">
    <source>
        <dbReference type="ARBA" id="ARBA00022475"/>
    </source>
</evidence>
<feature type="domain" description="ALK/LTK-like glycine-rich" evidence="18">
    <location>
        <begin position="73"/>
        <end position="280"/>
    </location>
</feature>
<evidence type="ECO:0000256" key="13">
    <source>
        <dbReference type="ARBA" id="ARBA00023157"/>
    </source>
</evidence>
<evidence type="ECO:0000259" key="18">
    <source>
        <dbReference type="Pfam" id="PF12810"/>
    </source>
</evidence>
<evidence type="ECO:0000256" key="2">
    <source>
        <dbReference type="ARBA" id="ARBA00011902"/>
    </source>
</evidence>
<feature type="transmembrane region" description="Helical" evidence="17">
    <location>
        <begin position="311"/>
        <end position="335"/>
    </location>
</feature>
<dbReference type="GO" id="GO:0005524">
    <property type="term" value="F:ATP binding"/>
    <property type="evidence" value="ECO:0007669"/>
    <property type="project" value="UniProtKB-KW"/>
</dbReference>
<evidence type="ECO:0000256" key="11">
    <source>
        <dbReference type="ARBA" id="ARBA00023136"/>
    </source>
</evidence>
<gene>
    <name evidence="19" type="ORF">PMEA_00003970</name>
</gene>
<dbReference type="AlphaFoldDB" id="A0AAU9WHQ7"/>
<keyword evidence="11 17" id="KW-0472">Membrane</keyword>
<keyword evidence="13" id="KW-1015">Disulfide bond</keyword>
<evidence type="ECO:0000256" key="16">
    <source>
        <dbReference type="SAM" id="MobiDB-lite"/>
    </source>
</evidence>
<evidence type="ECO:0000256" key="8">
    <source>
        <dbReference type="ARBA" id="ARBA00022777"/>
    </source>
</evidence>
<dbReference type="PANTHER" id="PTHR31535:SF3">
    <property type="entry name" value="REGULATORY PROTEIN ZESTE"/>
    <property type="match status" value="1"/>
</dbReference>
<dbReference type="InterPro" id="IPR055163">
    <property type="entry name" value="ALK/LTK-like_GRD"/>
</dbReference>
<proteinExistence type="predicted"/>
<keyword evidence="14" id="KW-0675">Receptor</keyword>
<feature type="non-terminal residue" evidence="19">
    <location>
        <position position="1"/>
    </location>
</feature>
<comment type="caution">
    <text evidence="19">The sequence shown here is derived from an EMBL/GenBank/DDBJ whole genome shotgun (WGS) entry which is preliminary data.</text>
</comment>
<protein>
    <recommendedName>
        <fullName evidence="2">receptor protein-tyrosine kinase</fullName>
        <ecNumber evidence="2">2.7.10.1</ecNumber>
    </recommendedName>
</protein>